<organism evidence="2 3">
    <name type="scientific">Porphyromonas cangingivalis</name>
    <dbReference type="NCBI Taxonomy" id="36874"/>
    <lineage>
        <taxon>Bacteria</taxon>
        <taxon>Pseudomonadati</taxon>
        <taxon>Bacteroidota</taxon>
        <taxon>Bacteroidia</taxon>
        <taxon>Bacteroidales</taxon>
        <taxon>Porphyromonadaceae</taxon>
        <taxon>Porphyromonas</taxon>
    </lineage>
</organism>
<accession>A0A1T4NCZ9</accession>
<dbReference type="RefSeq" id="WP_025839236.1">
    <property type="nucleotide sequence ID" value="NZ_CALTZT010000009.1"/>
</dbReference>
<feature type="chain" id="PRO_5010579231" description="Outer membrane protein beta-barrel domain-containing protein" evidence="1">
    <location>
        <begin position="21"/>
        <end position="177"/>
    </location>
</feature>
<evidence type="ECO:0000313" key="2">
    <source>
        <dbReference type="EMBL" id="SJZ77201.1"/>
    </source>
</evidence>
<feature type="signal peptide" evidence="1">
    <location>
        <begin position="1"/>
        <end position="20"/>
    </location>
</feature>
<dbReference type="Proteomes" id="UP000189956">
    <property type="component" value="Unassembled WGS sequence"/>
</dbReference>
<name>A0A1T4NCZ9_PORCN</name>
<dbReference type="EMBL" id="FUWL01000020">
    <property type="protein sequence ID" value="SJZ77201.1"/>
    <property type="molecule type" value="Genomic_DNA"/>
</dbReference>
<dbReference type="AlphaFoldDB" id="A0A1T4NCZ9"/>
<evidence type="ECO:0000313" key="3">
    <source>
        <dbReference type="Proteomes" id="UP000189956"/>
    </source>
</evidence>
<reference evidence="2 3" key="1">
    <citation type="submission" date="2017-02" db="EMBL/GenBank/DDBJ databases">
        <authorList>
            <person name="Peterson S.W."/>
        </authorList>
    </citation>
    <scope>NUCLEOTIDE SEQUENCE [LARGE SCALE GENOMIC DNA]</scope>
    <source>
        <strain evidence="2 3">ATCC 700135</strain>
    </source>
</reference>
<evidence type="ECO:0000256" key="1">
    <source>
        <dbReference type="SAM" id="SignalP"/>
    </source>
</evidence>
<keyword evidence="1" id="KW-0732">Signal</keyword>
<evidence type="ECO:0008006" key="4">
    <source>
        <dbReference type="Google" id="ProtNLM"/>
    </source>
</evidence>
<gene>
    <name evidence="2" type="ORF">SAMN02745205_01869</name>
</gene>
<sequence>MRKLTLLLVTAFLTLSATYAQDVFSKGKSTINIGASFFGELDKGNVWKVRTPNLAVAYDLSVADKLFGEYGSIGVGAYISNVGYKSDAMGNFGFTTVGARGTLHFEFVKNLDLYIGGMAGYAIRSGEAEKLDPVNIKSKFAWVGFGGVRYMFTNFLGIYAEGGYGEYMLNGGLTLRF</sequence>
<proteinExistence type="predicted"/>
<dbReference type="InterPro" id="IPR011250">
    <property type="entry name" value="OMP/PagP_B-barrel"/>
</dbReference>
<dbReference type="SUPFAM" id="SSF56925">
    <property type="entry name" value="OMPA-like"/>
    <property type="match status" value="1"/>
</dbReference>
<protein>
    <recommendedName>
        <fullName evidence="4">Outer membrane protein beta-barrel domain-containing protein</fullName>
    </recommendedName>
</protein>